<protein>
    <recommendedName>
        <fullName evidence="2">Glycosyltransferase subfamily 4-like N-terminal domain-containing protein</fullName>
    </recommendedName>
</protein>
<accession>X1KI81</accession>
<name>X1KI81_9ZZZZ</name>
<comment type="caution">
    <text evidence="1">The sequence shown here is derived from an EMBL/GenBank/DDBJ whole genome shotgun (WGS) entry which is preliminary data.</text>
</comment>
<dbReference type="SUPFAM" id="SSF53756">
    <property type="entry name" value="UDP-Glycosyltransferase/glycogen phosphorylase"/>
    <property type="match status" value="1"/>
</dbReference>
<dbReference type="Gene3D" id="3.40.50.2000">
    <property type="entry name" value="Glycogen Phosphorylase B"/>
    <property type="match status" value="1"/>
</dbReference>
<dbReference type="EMBL" id="BARU01036859">
    <property type="protein sequence ID" value="GAH81773.1"/>
    <property type="molecule type" value="Genomic_DNA"/>
</dbReference>
<evidence type="ECO:0000313" key="1">
    <source>
        <dbReference type="EMBL" id="GAH81773.1"/>
    </source>
</evidence>
<proteinExistence type="predicted"/>
<dbReference type="AlphaFoldDB" id="X1KI81"/>
<organism evidence="1">
    <name type="scientific">marine sediment metagenome</name>
    <dbReference type="NCBI Taxonomy" id="412755"/>
    <lineage>
        <taxon>unclassified sequences</taxon>
        <taxon>metagenomes</taxon>
        <taxon>ecological metagenomes</taxon>
    </lineage>
</organism>
<feature type="non-terminal residue" evidence="1">
    <location>
        <position position="223"/>
    </location>
</feature>
<evidence type="ECO:0008006" key="2">
    <source>
        <dbReference type="Google" id="ProtNLM"/>
    </source>
</evidence>
<reference evidence="1" key="1">
    <citation type="journal article" date="2014" name="Front. Microbiol.">
        <title>High frequency of phylogenetically diverse reductive dehalogenase-homologous genes in deep subseafloor sedimentary metagenomes.</title>
        <authorList>
            <person name="Kawai M."/>
            <person name="Futagami T."/>
            <person name="Toyoda A."/>
            <person name="Takaki Y."/>
            <person name="Nishi S."/>
            <person name="Hori S."/>
            <person name="Arai W."/>
            <person name="Tsubouchi T."/>
            <person name="Morono Y."/>
            <person name="Uchiyama I."/>
            <person name="Ito T."/>
            <person name="Fujiyama A."/>
            <person name="Inagaki F."/>
            <person name="Takami H."/>
        </authorList>
    </citation>
    <scope>NUCLEOTIDE SEQUENCE</scope>
    <source>
        <strain evidence="1">Expedition CK06-06</strain>
    </source>
</reference>
<gene>
    <name evidence="1" type="ORF">S03H2_57503</name>
</gene>
<sequence>MHIGFIATRLNGTDGVTLEVQKWAKILAKLGHNIYYCAGELGGYAKDGTVIPELHFADQTVFALSKKAFGADPDPDGDALADQIYSRADEMRAPLRSFIRSNHLDLIIVQNALTIPMNLPLGVSLTGLIAELGIDTIAHHHDFFWERQRYQTNVILDLLDTAFPAKLPNIQHVTINSIAKARLNARRGIASIVIPNVLDFATPPPQIDDFNQDFCSILGLQKD</sequence>